<evidence type="ECO:0000313" key="1">
    <source>
        <dbReference type="EMBL" id="VVO74768.1"/>
    </source>
</evidence>
<reference evidence="1 2" key="1">
    <citation type="submission" date="2019-09" db="EMBL/GenBank/DDBJ databases">
        <authorList>
            <person name="Chandra G."/>
            <person name="Truman W A."/>
        </authorList>
    </citation>
    <scope>NUCLEOTIDE SEQUENCE [LARGE SCALE GENOMIC DNA]</scope>
    <source>
        <strain evidence="1">PS854</strain>
    </source>
</reference>
<name>A0A5E7IE87_PSEFL</name>
<dbReference type="EMBL" id="CABVIF010000002">
    <property type="protein sequence ID" value="VVO74768.1"/>
    <property type="molecule type" value="Genomic_DNA"/>
</dbReference>
<proteinExistence type="predicted"/>
<accession>A0A5E7IE87</accession>
<gene>
    <name evidence="1" type="ORF">PS854_01485</name>
</gene>
<evidence type="ECO:0000313" key="2">
    <source>
        <dbReference type="Proteomes" id="UP000327111"/>
    </source>
</evidence>
<dbReference type="RefSeq" id="WP_150732924.1">
    <property type="nucleotide sequence ID" value="NZ_CABVIF010000002.1"/>
</dbReference>
<organism evidence="1 2">
    <name type="scientific">Pseudomonas fluorescens</name>
    <dbReference type="NCBI Taxonomy" id="294"/>
    <lineage>
        <taxon>Bacteria</taxon>
        <taxon>Pseudomonadati</taxon>
        <taxon>Pseudomonadota</taxon>
        <taxon>Gammaproteobacteria</taxon>
        <taxon>Pseudomonadales</taxon>
        <taxon>Pseudomonadaceae</taxon>
        <taxon>Pseudomonas</taxon>
    </lineage>
</organism>
<dbReference type="AlphaFoldDB" id="A0A5E7IE87"/>
<sequence>MIAIGSFVHTTRSLELCYVLRTNRDKGELQLRRLRDGERFYLPSEHVVAEENPSDRFREHVREVVKEAASSGSASPKKYNNFSEYLIEYLRLASVNGTTYKVDAATNFLLLAVLEQDSGNYKRSVEVFYLDVCWFCSQLGIDAPTRSLVKARLASNAGDCYVEPEIGVGEDEV</sequence>
<dbReference type="Proteomes" id="UP000327111">
    <property type="component" value="Unassembled WGS sequence"/>
</dbReference>
<protein>
    <submittedName>
        <fullName evidence="1">Uncharacterized protein</fullName>
    </submittedName>
</protein>